<dbReference type="EMBL" id="MU853785">
    <property type="protein sequence ID" value="KAK3941231.1"/>
    <property type="molecule type" value="Genomic_DNA"/>
</dbReference>
<dbReference type="AlphaFoldDB" id="A0AAN6N9M9"/>
<comment type="caution">
    <text evidence="2">The sequence shown here is derived from an EMBL/GenBank/DDBJ whole genome shotgun (WGS) entry which is preliminary data.</text>
</comment>
<evidence type="ECO:0000256" key="1">
    <source>
        <dbReference type="SAM" id="MobiDB-lite"/>
    </source>
</evidence>
<gene>
    <name evidence="2" type="ORF">QBC46DRAFT_407470</name>
</gene>
<dbReference type="Proteomes" id="UP001303473">
    <property type="component" value="Unassembled WGS sequence"/>
</dbReference>
<feature type="region of interest" description="Disordered" evidence="1">
    <location>
        <begin position="332"/>
        <end position="352"/>
    </location>
</feature>
<evidence type="ECO:0000313" key="2">
    <source>
        <dbReference type="EMBL" id="KAK3941231.1"/>
    </source>
</evidence>
<name>A0AAN6N9M9_9PEZI</name>
<reference evidence="3" key="1">
    <citation type="journal article" date="2023" name="Mol. Phylogenet. Evol.">
        <title>Genome-scale phylogeny and comparative genomics of the fungal order Sordariales.</title>
        <authorList>
            <person name="Hensen N."/>
            <person name="Bonometti L."/>
            <person name="Westerberg I."/>
            <person name="Brannstrom I.O."/>
            <person name="Guillou S."/>
            <person name="Cros-Aarteil S."/>
            <person name="Calhoun S."/>
            <person name="Haridas S."/>
            <person name="Kuo A."/>
            <person name="Mondo S."/>
            <person name="Pangilinan J."/>
            <person name="Riley R."/>
            <person name="LaButti K."/>
            <person name="Andreopoulos B."/>
            <person name="Lipzen A."/>
            <person name="Chen C."/>
            <person name="Yan M."/>
            <person name="Daum C."/>
            <person name="Ng V."/>
            <person name="Clum A."/>
            <person name="Steindorff A."/>
            <person name="Ohm R.A."/>
            <person name="Martin F."/>
            <person name="Silar P."/>
            <person name="Natvig D.O."/>
            <person name="Lalanne C."/>
            <person name="Gautier V."/>
            <person name="Ament-Velasquez S.L."/>
            <person name="Kruys A."/>
            <person name="Hutchinson M.I."/>
            <person name="Powell A.J."/>
            <person name="Barry K."/>
            <person name="Miller A.N."/>
            <person name="Grigoriev I.V."/>
            <person name="Debuchy R."/>
            <person name="Gladieux P."/>
            <person name="Hiltunen Thoren M."/>
            <person name="Johannesson H."/>
        </authorList>
    </citation>
    <scope>NUCLEOTIDE SEQUENCE [LARGE SCALE GENOMIC DNA]</scope>
    <source>
        <strain evidence="3">CBS 340.73</strain>
    </source>
</reference>
<keyword evidence="3" id="KW-1185">Reference proteome</keyword>
<organism evidence="2 3">
    <name type="scientific">Diplogelasinospora grovesii</name>
    <dbReference type="NCBI Taxonomy" id="303347"/>
    <lineage>
        <taxon>Eukaryota</taxon>
        <taxon>Fungi</taxon>
        <taxon>Dikarya</taxon>
        <taxon>Ascomycota</taxon>
        <taxon>Pezizomycotina</taxon>
        <taxon>Sordariomycetes</taxon>
        <taxon>Sordariomycetidae</taxon>
        <taxon>Sordariales</taxon>
        <taxon>Diplogelasinosporaceae</taxon>
        <taxon>Diplogelasinospora</taxon>
    </lineage>
</organism>
<proteinExistence type="predicted"/>
<accession>A0AAN6N9M9</accession>
<evidence type="ECO:0000313" key="3">
    <source>
        <dbReference type="Proteomes" id="UP001303473"/>
    </source>
</evidence>
<protein>
    <submittedName>
        <fullName evidence="2">Uncharacterized protein</fullName>
    </submittedName>
</protein>
<sequence>MMRSCFLFSAFPFGCKLFLTPPSRSQCQQPTLSFGTASEAEGRQPKISAVCRPVTFSQPLACPIPRYPSWLRPGTSQSSPHRGPQVRVWEPRSGSCKHGNSSRPFSCPLTHLRRSITGSLDYRSSKTGIFCGRKHEQLRRLSHGCQLACIYDSRARILSSIVVGAEKETLGLARLACALFAACMYSASYSMWRSQDVTAERRAMSFESETKPEQSHQMPDLGSIQETNFCYLTKATCCSSAYRRLMNCRSDRAPNLCIPCLCSRGLFTLLCVAQPAIILSTDPLFPVFPATCALSRIEYSIISPEKWAADPDASICAVYALASRTRGAGSPVLDGPGSLSHHASETPSSSGECHLRALSANGSMSTHSLSVRPTQGLSIRSFQRDWPCGLLAVLQIQQAAPSYFPHGKCTVAYPSFHPDRNASSTQGQHSLAPAVPELKEASWVMGCGISRVFFVGHSQPIHTLSPHPSSRCCNTT</sequence>
<feature type="region of interest" description="Disordered" evidence="1">
    <location>
        <begin position="73"/>
        <end position="95"/>
    </location>
</feature>